<gene>
    <name evidence="1" type="ORF">ATSB10_14780</name>
</gene>
<dbReference type="KEGG" id="dtx:ATSB10_14780"/>
<proteinExistence type="predicted"/>
<keyword evidence="2" id="KW-1185">Reference proteome</keyword>
<name>A0A160N1C0_9GAMM</name>
<dbReference type="InterPro" id="IPR036696">
    <property type="entry name" value="YdfO-like_sf"/>
</dbReference>
<dbReference type="Pfam" id="PF07166">
    <property type="entry name" value="DUF1398"/>
    <property type="match status" value="1"/>
</dbReference>
<dbReference type="Gene3D" id="3.30.1810.10">
    <property type="entry name" value="YdfO-like"/>
    <property type="match status" value="1"/>
</dbReference>
<organism evidence="1 2">
    <name type="scientific">Dyella thiooxydans</name>
    <dbReference type="NCBI Taxonomy" id="445710"/>
    <lineage>
        <taxon>Bacteria</taxon>
        <taxon>Pseudomonadati</taxon>
        <taxon>Pseudomonadota</taxon>
        <taxon>Gammaproteobacteria</taxon>
        <taxon>Lysobacterales</taxon>
        <taxon>Rhodanobacteraceae</taxon>
        <taxon>Dyella</taxon>
    </lineage>
</organism>
<dbReference type="PATRIC" id="fig|445710.3.peg.1473"/>
<dbReference type="AlphaFoldDB" id="A0A160N1C0"/>
<reference evidence="1 2" key="1">
    <citation type="submission" date="2016-02" db="EMBL/GenBank/DDBJ databases">
        <title>Complete genome sequencing and analysis of ATSB10, Dyella thiooxydans isolated from rhizosphere soil of sunflower (Helianthus annuus L.).</title>
        <authorList>
            <person name="Lee Y."/>
            <person name="Hwangbo K."/>
            <person name="Chung H."/>
            <person name="Yoo J."/>
            <person name="Kim K.Y."/>
            <person name="Sa T.M."/>
            <person name="Um Y."/>
            <person name="Madhaiyan M."/>
        </authorList>
    </citation>
    <scope>NUCLEOTIDE SEQUENCE [LARGE SCALE GENOMIC DNA]</scope>
    <source>
        <strain evidence="1 2">ATSB10</strain>
    </source>
</reference>
<sequence length="131" mass="14478">MDDRTRAIIVSAFEASSQGRIHFGDMIGQLMQARVESYHVDYRAGRATCYLPDGDTLDVGVELPPRGIADTFDAEALRAAIRGAQQGQLMYPQFKQLSQAAGCCSYTVWIAGRHVTYAGRHGDTHVERFPD</sequence>
<dbReference type="SUPFAM" id="SSF160419">
    <property type="entry name" value="YdfO-like"/>
    <property type="match status" value="1"/>
</dbReference>
<dbReference type="InterPro" id="IPR009833">
    <property type="entry name" value="DUF1398"/>
</dbReference>
<dbReference type="OrthoDB" id="5954591at2"/>
<dbReference type="EMBL" id="CP014841">
    <property type="protein sequence ID" value="AND68932.1"/>
    <property type="molecule type" value="Genomic_DNA"/>
</dbReference>
<dbReference type="RefSeq" id="WP_063671648.1">
    <property type="nucleotide sequence ID" value="NZ_CP014841.1"/>
</dbReference>
<evidence type="ECO:0000313" key="2">
    <source>
        <dbReference type="Proteomes" id="UP000077255"/>
    </source>
</evidence>
<accession>A0A160N1C0</accession>
<evidence type="ECO:0000313" key="1">
    <source>
        <dbReference type="EMBL" id="AND68932.1"/>
    </source>
</evidence>
<dbReference type="Proteomes" id="UP000077255">
    <property type="component" value="Chromosome"/>
</dbReference>
<protein>
    <recommendedName>
        <fullName evidence="3">DUF1398 domain-containing protein</fullName>
    </recommendedName>
</protein>
<evidence type="ECO:0008006" key="3">
    <source>
        <dbReference type="Google" id="ProtNLM"/>
    </source>
</evidence>